<dbReference type="Pfam" id="PF13302">
    <property type="entry name" value="Acetyltransf_3"/>
    <property type="match status" value="1"/>
</dbReference>
<evidence type="ECO:0000259" key="1">
    <source>
        <dbReference type="PROSITE" id="PS51186"/>
    </source>
</evidence>
<comment type="caution">
    <text evidence="2">The sequence shown here is derived from an EMBL/GenBank/DDBJ whole genome shotgun (WGS) entry which is preliminary data.</text>
</comment>
<protein>
    <submittedName>
        <fullName evidence="2">GNAT family N-acetyltransferase</fullName>
    </submittedName>
</protein>
<sequence>MKKAASIFLRADIVQEDIRRLTLWLQNQRVTRFLNEDARVVDELNRLLADVPAPMLRYHMNQQGRFFLVCPEGGGPIGFLKLREHAVGTYEMVIVIGDETLWGNGYGRQAVRAAVAKVFLEWRGRSLTARIYHGNTRSVGLVCGCGFRERERLEKLSCYRITREEYLAQAERGGSLRYGT</sequence>
<accession>A0ABS9M549</accession>
<dbReference type="PANTHER" id="PTHR43415">
    <property type="entry name" value="SPERMIDINE N(1)-ACETYLTRANSFERASE"/>
    <property type="match status" value="1"/>
</dbReference>
<dbReference type="InterPro" id="IPR000182">
    <property type="entry name" value="GNAT_dom"/>
</dbReference>
<dbReference type="EMBL" id="JAKNJB010000003">
    <property type="protein sequence ID" value="MCG4525919.1"/>
    <property type="molecule type" value="Genomic_DNA"/>
</dbReference>
<name>A0ABS9M549_9FIRM</name>
<keyword evidence="3" id="KW-1185">Reference proteome</keyword>
<feature type="domain" description="N-acetyltransferase" evidence="1">
    <location>
        <begin position="16"/>
        <end position="164"/>
    </location>
</feature>
<dbReference type="PROSITE" id="PS51186">
    <property type="entry name" value="GNAT"/>
    <property type="match status" value="1"/>
</dbReference>
<dbReference type="Gene3D" id="3.40.630.30">
    <property type="match status" value="1"/>
</dbReference>
<proteinExistence type="predicted"/>
<evidence type="ECO:0000313" key="3">
    <source>
        <dbReference type="Proteomes" id="UP001200313"/>
    </source>
</evidence>
<evidence type="ECO:0000313" key="2">
    <source>
        <dbReference type="EMBL" id="MCG4525919.1"/>
    </source>
</evidence>
<gene>
    <name evidence="2" type="ORF">L0P79_02355</name>
</gene>
<dbReference type="InterPro" id="IPR016181">
    <property type="entry name" value="Acyl_CoA_acyltransferase"/>
</dbReference>
<organism evidence="2 3">
    <name type="scientific">Intestinimonas massiliensis</name>
    <name type="common">ex Afouda et al. 2020</name>
    <dbReference type="NCBI Taxonomy" id="1673721"/>
    <lineage>
        <taxon>Bacteria</taxon>
        <taxon>Bacillati</taxon>
        <taxon>Bacillota</taxon>
        <taxon>Clostridia</taxon>
        <taxon>Eubacteriales</taxon>
        <taxon>Intestinimonas</taxon>
    </lineage>
</organism>
<dbReference type="PANTHER" id="PTHR43415:SF3">
    <property type="entry name" value="GNAT-FAMILY ACETYLTRANSFERASE"/>
    <property type="match status" value="1"/>
</dbReference>
<dbReference type="Proteomes" id="UP001200313">
    <property type="component" value="Unassembled WGS sequence"/>
</dbReference>
<dbReference type="SUPFAM" id="SSF55729">
    <property type="entry name" value="Acyl-CoA N-acyltransferases (Nat)"/>
    <property type="match status" value="1"/>
</dbReference>
<dbReference type="RefSeq" id="WP_050617461.1">
    <property type="nucleotide sequence ID" value="NZ_JAKNJB010000003.1"/>
</dbReference>
<reference evidence="2 3" key="1">
    <citation type="submission" date="2022-01" db="EMBL/GenBank/DDBJ databases">
        <title>Collection of gut derived symbiotic bacterial strains cultured from healthy donors.</title>
        <authorList>
            <person name="Lin H."/>
            <person name="Kohout C."/>
            <person name="Waligurski E."/>
            <person name="Pamer E.G."/>
        </authorList>
    </citation>
    <scope>NUCLEOTIDE SEQUENCE [LARGE SCALE GENOMIC DNA]</scope>
    <source>
        <strain evidence="2 3">DFI.3.7</strain>
    </source>
</reference>